<dbReference type="Pfam" id="PF00326">
    <property type="entry name" value="Peptidase_S9"/>
    <property type="match status" value="1"/>
</dbReference>
<dbReference type="GO" id="GO:0006508">
    <property type="term" value="P:proteolysis"/>
    <property type="evidence" value="ECO:0007669"/>
    <property type="project" value="UniProtKB-KW"/>
</dbReference>
<dbReference type="PANTHER" id="PTHR42881">
    <property type="entry name" value="PROLYL ENDOPEPTIDASE"/>
    <property type="match status" value="1"/>
</dbReference>
<keyword evidence="7" id="KW-1185">Reference proteome</keyword>
<dbReference type="GO" id="GO:0070012">
    <property type="term" value="F:oligopeptidase activity"/>
    <property type="evidence" value="ECO:0007669"/>
    <property type="project" value="TreeGrafter"/>
</dbReference>
<sequence length="81" mass="9466">MWILFHIEGFAISRLPYFSASNLMFVKHFKGFFALANIRGGGEYGERWHKGGMRENKQNVFDDFIGAAEFLINNNYTNRKK</sequence>
<dbReference type="GO" id="GO:0004252">
    <property type="term" value="F:serine-type endopeptidase activity"/>
    <property type="evidence" value="ECO:0007669"/>
    <property type="project" value="UniProtKB-UniRule"/>
</dbReference>
<comment type="similarity">
    <text evidence="2 4">Belongs to the peptidase S9A family.</text>
</comment>
<dbReference type="OrthoDB" id="248387at2759"/>
<accession>A0A368FZX3</accession>
<dbReference type="GO" id="GO:0005829">
    <property type="term" value="C:cytosol"/>
    <property type="evidence" value="ECO:0007669"/>
    <property type="project" value="TreeGrafter"/>
</dbReference>
<protein>
    <recommendedName>
        <fullName evidence="3 4">Prolyl endopeptidase</fullName>
        <ecNumber evidence="4">3.4.21.-</ecNumber>
    </recommendedName>
</protein>
<evidence type="ECO:0000256" key="3">
    <source>
        <dbReference type="ARBA" id="ARBA00016310"/>
    </source>
</evidence>
<organism evidence="6 7">
    <name type="scientific">Ancylostoma caninum</name>
    <name type="common">Dog hookworm</name>
    <dbReference type="NCBI Taxonomy" id="29170"/>
    <lineage>
        <taxon>Eukaryota</taxon>
        <taxon>Metazoa</taxon>
        <taxon>Ecdysozoa</taxon>
        <taxon>Nematoda</taxon>
        <taxon>Chromadorea</taxon>
        <taxon>Rhabditida</taxon>
        <taxon>Rhabditina</taxon>
        <taxon>Rhabditomorpha</taxon>
        <taxon>Strongyloidea</taxon>
        <taxon>Ancylostomatidae</taxon>
        <taxon>Ancylostomatinae</taxon>
        <taxon>Ancylostoma</taxon>
    </lineage>
</organism>
<dbReference type="InterPro" id="IPR051167">
    <property type="entry name" value="Prolyl_oligopep/macrocyclase"/>
</dbReference>
<evidence type="ECO:0000256" key="1">
    <source>
        <dbReference type="ARBA" id="ARBA00001070"/>
    </source>
</evidence>
<dbReference type="Proteomes" id="UP000252519">
    <property type="component" value="Unassembled WGS sequence"/>
</dbReference>
<dbReference type="Gene3D" id="3.40.50.1820">
    <property type="entry name" value="alpha/beta hydrolase"/>
    <property type="match status" value="1"/>
</dbReference>
<dbReference type="EC" id="3.4.21.-" evidence="4"/>
<dbReference type="STRING" id="29170.A0A368FZX3"/>
<evidence type="ECO:0000313" key="7">
    <source>
        <dbReference type="Proteomes" id="UP000252519"/>
    </source>
</evidence>
<dbReference type="InterPro" id="IPR029058">
    <property type="entry name" value="AB_hydrolase_fold"/>
</dbReference>
<dbReference type="InterPro" id="IPR002470">
    <property type="entry name" value="Peptidase_S9A"/>
</dbReference>
<dbReference type="InterPro" id="IPR001375">
    <property type="entry name" value="Peptidase_S9_cat"/>
</dbReference>
<evidence type="ECO:0000313" key="6">
    <source>
        <dbReference type="EMBL" id="RCN37746.1"/>
    </source>
</evidence>
<comment type="caution">
    <text evidence="6">The sequence shown here is derived from an EMBL/GenBank/DDBJ whole genome shotgun (WGS) entry which is preliminary data.</text>
</comment>
<comment type="catalytic activity">
    <reaction evidence="1">
        <text>Hydrolysis of Pro-|-Xaa &gt;&gt; Ala-|-Xaa in oligopeptides.</text>
        <dbReference type="EC" id="3.4.21.26"/>
    </reaction>
</comment>
<evidence type="ECO:0000259" key="5">
    <source>
        <dbReference type="Pfam" id="PF00326"/>
    </source>
</evidence>
<proteinExistence type="inferred from homology"/>
<evidence type="ECO:0000256" key="2">
    <source>
        <dbReference type="ARBA" id="ARBA00005228"/>
    </source>
</evidence>
<gene>
    <name evidence="6" type="ORF">ANCCAN_16339</name>
</gene>
<reference evidence="6 7" key="1">
    <citation type="submission" date="2014-10" db="EMBL/GenBank/DDBJ databases">
        <title>Draft genome of the hookworm Ancylostoma caninum.</title>
        <authorList>
            <person name="Mitreva M."/>
        </authorList>
    </citation>
    <scope>NUCLEOTIDE SEQUENCE [LARGE SCALE GENOMIC DNA]</scope>
    <source>
        <strain evidence="6 7">Baltimore</strain>
    </source>
</reference>
<dbReference type="PRINTS" id="PR00862">
    <property type="entry name" value="PROLIGOPTASE"/>
</dbReference>
<evidence type="ECO:0000256" key="4">
    <source>
        <dbReference type="RuleBase" id="RU368024"/>
    </source>
</evidence>
<dbReference type="AlphaFoldDB" id="A0A368FZX3"/>
<dbReference type="EMBL" id="JOJR01000445">
    <property type="protein sequence ID" value="RCN37746.1"/>
    <property type="molecule type" value="Genomic_DNA"/>
</dbReference>
<keyword evidence="4" id="KW-0378">Hydrolase</keyword>
<dbReference type="PANTHER" id="PTHR42881:SF2">
    <property type="entry name" value="PROLYL ENDOPEPTIDASE"/>
    <property type="match status" value="1"/>
</dbReference>
<keyword evidence="4" id="KW-0645">Protease</keyword>
<feature type="domain" description="Peptidase S9 prolyl oligopeptidase catalytic" evidence="5">
    <location>
        <begin position="17"/>
        <end position="80"/>
    </location>
</feature>
<name>A0A368FZX3_ANCCA</name>
<keyword evidence="4" id="KW-0720">Serine protease</keyword>
<dbReference type="SUPFAM" id="SSF53474">
    <property type="entry name" value="alpha/beta-Hydrolases"/>
    <property type="match status" value="1"/>
</dbReference>